<name>A0A4U8Z189_METTU</name>
<dbReference type="FunFam" id="3.40.50.150:FF:000257">
    <property type="entry name" value="16S rRNA methyltransferase"/>
    <property type="match status" value="1"/>
</dbReference>
<evidence type="ECO:0000313" key="9">
    <source>
        <dbReference type="Proteomes" id="UP000294360"/>
    </source>
</evidence>
<dbReference type="KEGG" id="mtun:MTUNDRAET4_2164"/>
<protein>
    <submittedName>
        <fullName evidence="8">Sun protein</fullName>
    </submittedName>
</protein>
<dbReference type="PANTHER" id="PTHR22807">
    <property type="entry name" value="NOP2 YEAST -RELATED NOL1/NOP2/FMU SUN DOMAIN-CONTAINING"/>
    <property type="match status" value="1"/>
</dbReference>
<dbReference type="InterPro" id="IPR049560">
    <property type="entry name" value="MeTrfase_RsmB-F_NOP2_cat"/>
</dbReference>
<dbReference type="Gene3D" id="3.40.50.150">
    <property type="entry name" value="Vaccinia Virus protein VP39"/>
    <property type="match status" value="1"/>
</dbReference>
<dbReference type="GO" id="GO:0006355">
    <property type="term" value="P:regulation of DNA-templated transcription"/>
    <property type="evidence" value="ECO:0007669"/>
    <property type="project" value="InterPro"/>
</dbReference>
<dbReference type="InterPro" id="IPR006027">
    <property type="entry name" value="NusB_RsmB_TIM44"/>
</dbReference>
<evidence type="ECO:0000313" key="8">
    <source>
        <dbReference type="EMBL" id="VFU09057.1"/>
    </source>
</evidence>
<dbReference type="PROSITE" id="PS51686">
    <property type="entry name" value="SAM_MT_RSMB_NOP"/>
    <property type="match status" value="1"/>
</dbReference>
<evidence type="ECO:0000256" key="1">
    <source>
        <dbReference type="ARBA" id="ARBA00022603"/>
    </source>
</evidence>
<dbReference type="InterPro" id="IPR023267">
    <property type="entry name" value="RCMT"/>
</dbReference>
<dbReference type="InterPro" id="IPR001678">
    <property type="entry name" value="MeTrfase_RsmB-F_NOP2_dom"/>
</dbReference>
<feature type="region of interest" description="Disordered" evidence="6">
    <location>
        <begin position="1"/>
        <end position="30"/>
    </location>
</feature>
<evidence type="ECO:0000256" key="3">
    <source>
        <dbReference type="ARBA" id="ARBA00022691"/>
    </source>
</evidence>
<feature type="domain" description="SAM-dependent MTase RsmB/NOP-type" evidence="7">
    <location>
        <begin position="176"/>
        <end position="471"/>
    </location>
</feature>
<comment type="caution">
    <text evidence="5">Lacks conserved residue(s) required for the propagation of feature annotation.</text>
</comment>
<dbReference type="Proteomes" id="UP000294360">
    <property type="component" value="Chromosome"/>
</dbReference>
<dbReference type="SUPFAM" id="SSF53335">
    <property type="entry name" value="S-adenosyl-L-methionine-dependent methyltransferases"/>
    <property type="match status" value="1"/>
</dbReference>
<proteinExistence type="inferred from homology"/>
<dbReference type="AlphaFoldDB" id="A0A4U8Z189"/>
<keyword evidence="2 5" id="KW-0808">Transferase</keyword>
<dbReference type="PRINTS" id="PR02008">
    <property type="entry name" value="RCMTFAMILY"/>
</dbReference>
<reference evidence="8 9" key="1">
    <citation type="submission" date="2019-03" db="EMBL/GenBank/DDBJ databases">
        <authorList>
            <person name="Kox A.R. M."/>
        </authorList>
    </citation>
    <scope>NUCLEOTIDE SEQUENCE [LARGE SCALE GENOMIC DNA]</scope>
    <source>
        <strain evidence="8">MTUNDRAET4 annotated genome</strain>
    </source>
</reference>
<dbReference type="EMBL" id="LR536450">
    <property type="protein sequence ID" value="VFU09057.1"/>
    <property type="molecule type" value="Genomic_DNA"/>
</dbReference>
<dbReference type="Pfam" id="PF01029">
    <property type="entry name" value="NusB"/>
    <property type="match status" value="1"/>
</dbReference>
<dbReference type="GO" id="GO:0001510">
    <property type="term" value="P:RNA methylation"/>
    <property type="evidence" value="ECO:0007669"/>
    <property type="project" value="InterPro"/>
</dbReference>
<keyword evidence="1 5" id="KW-0489">Methyltransferase</keyword>
<evidence type="ECO:0000256" key="5">
    <source>
        <dbReference type="PROSITE-ProRule" id="PRU01023"/>
    </source>
</evidence>
<keyword evidence="3 5" id="KW-0949">S-adenosyl-L-methionine</keyword>
<dbReference type="Pfam" id="PF01189">
    <property type="entry name" value="Methyltr_RsmB-F"/>
    <property type="match status" value="1"/>
</dbReference>
<feature type="binding site" evidence="5">
    <location>
        <position position="346"/>
    </location>
    <ligand>
        <name>S-adenosyl-L-methionine</name>
        <dbReference type="ChEBI" id="CHEBI:59789"/>
    </ligand>
</feature>
<gene>
    <name evidence="8" type="ORF">MTUNDRAET4_2164</name>
</gene>
<evidence type="ECO:0000256" key="2">
    <source>
        <dbReference type="ARBA" id="ARBA00022679"/>
    </source>
</evidence>
<dbReference type="RefSeq" id="WP_423135973.1">
    <property type="nucleotide sequence ID" value="NZ_CP139089.1"/>
</dbReference>
<feature type="compositionally biased region" description="Basic and acidic residues" evidence="6">
    <location>
        <begin position="1"/>
        <end position="11"/>
    </location>
</feature>
<sequence length="472" mass="50235">MNAPPRRPDRQRNRKGALNRPGQSGYADASRLEAEQHPGLPARIAAAAILNDIVGKSHSLEECFSPGAIPARLGGLDARDVALARSIVTVALRRLGTIRAALGELLDKALPRQVSYLEWTLIAAAAQILFLDVPDHAAVDLAVRATRLETKSAPFAGVVNGVLRNLARGRDQILAKSDPLEDDTPPWLAARWRKIYGEELARAIASANRDEPTLDVTVKSDPALWAERLGGVVLPTGSVRLTTHAAITELPGYADGEWWVQDAAAALPARLLGASPGMRIADFCAAPGGKAAQLAAAGATVTAIDRSAERLKRLAANFARLNLHADIMVADIAGLKAPPFDAVLLDAPCLATGTIRRHPDIAWIKKATDVATLAAVQSRMLDKAVELVKPGGVIVYCTCSLEPEEGELQISALLRRNPDVLRSPILPGEVGEVAGVINQNGELRTLPSHLPADDPRLSGLDGFFAARLMRRG</sequence>
<feature type="active site" description="Nucleophile" evidence="5">
    <location>
        <position position="399"/>
    </location>
</feature>
<dbReference type="PANTHER" id="PTHR22807:SF61">
    <property type="entry name" value="NOL1_NOP2_SUN FAMILY PROTEIN _ ANTITERMINATION NUSB DOMAIN-CONTAINING PROTEIN"/>
    <property type="match status" value="1"/>
</dbReference>
<evidence type="ECO:0000256" key="4">
    <source>
        <dbReference type="ARBA" id="ARBA00022884"/>
    </source>
</evidence>
<comment type="similarity">
    <text evidence="5">Belongs to the class I-like SAM-binding methyltransferase superfamily. RsmB/NOP family.</text>
</comment>
<accession>A0A4U8Z189</accession>
<evidence type="ECO:0000256" key="6">
    <source>
        <dbReference type="SAM" id="MobiDB-lite"/>
    </source>
</evidence>
<feature type="binding site" evidence="5">
    <location>
        <position position="305"/>
    </location>
    <ligand>
        <name>S-adenosyl-L-methionine</name>
        <dbReference type="ChEBI" id="CHEBI:59789"/>
    </ligand>
</feature>
<dbReference type="Gene3D" id="1.10.940.10">
    <property type="entry name" value="NusB-like"/>
    <property type="match status" value="1"/>
</dbReference>
<evidence type="ECO:0000259" key="7">
    <source>
        <dbReference type="PROSITE" id="PS51686"/>
    </source>
</evidence>
<keyword evidence="4 5" id="KW-0694">RNA-binding</keyword>
<organism evidence="8 9">
    <name type="scientific">Methylocella tundrae</name>
    <dbReference type="NCBI Taxonomy" id="227605"/>
    <lineage>
        <taxon>Bacteria</taxon>
        <taxon>Pseudomonadati</taxon>
        <taxon>Pseudomonadota</taxon>
        <taxon>Alphaproteobacteria</taxon>
        <taxon>Hyphomicrobiales</taxon>
        <taxon>Beijerinckiaceae</taxon>
        <taxon>Methylocella</taxon>
    </lineage>
</organism>
<dbReference type="InterPro" id="IPR035926">
    <property type="entry name" value="NusB-like_sf"/>
</dbReference>
<feature type="binding site" evidence="5">
    <location>
        <begin position="284"/>
        <end position="290"/>
    </location>
    <ligand>
        <name>S-adenosyl-L-methionine</name>
        <dbReference type="ChEBI" id="CHEBI:59789"/>
    </ligand>
</feature>
<dbReference type="InterPro" id="IPR029063">
    <property type="entry name" value="SAM-dependent_MTases_sf"/>
</dbReference>
<dbReference type="CDD" id="cd02440">
    <property type="entry name" value="AdoMet_MTases"/>
    <property type="match status" value="1"/>
</dbReference>
<dbReference type="GO" id="GO:0008173">
    <property type="term" value="F:RNA methyltransferase activity"/>
    <property type="evidence" value="ECO:0007669"/>
    <property type="project" value="InterPro"/>
</dbReference>
<dbReference type="SUPFAM" id="SSF48013">
    <property type="entry name" value="NusB-like"/>
    <property type="match status" value="1"/>
</dbReference>
<dbReference type="GO" id="GO:0003723">
    <property type="term" value="F:RNA binding"/>
    <property type="evidence" value="ECO:0007669"/>
    <property type="project" value="UniProtKB-UniRule"/>
</dbReference>